<keyword evidence="6" id="KW-0812">Transmembrane</keyword>
<comment type="subcellular location">
    <subcellularLocation>
        <location evidence="1">Cell inner membrane</location>
        <topology evidence="1">Single-pass membrane protein</topology>
        <orientation evidence="1">Periplasmic side</orientation>
    </subcellularLocation>
</comment>
<evidence type="ECO:0000313" key="12">
    <source>
        <dbReference type="Proteomes" id="UP001565200"/>
    </source>
</evidence>
<keyword evidence="12" id="KW-1185">Reference proteome</keyword>
<gene>
    <name evidence="11" type="ORF">AAK873_03690</name>
</gene>
<dbReference type="InterPro" id="IPR003538">
    <property type="entry name" value="TonB"/>
</dbReference>
<protein>
    <submittedName>
        <fullName evidence="11">Energy transducer TonB</fullName>
    </submittedName>
</protein>
<keyword evidence="9" id="KW-0472">Membrane</keyword>
<proteinExistence type="inferred from homology"/>
<dbReference type="PRINTS" id="PR01374">
    <property type="entry name" value="TONBPROTEIN"/>
</dbReference>
<evidence type="ECO:0000256" key="2">
    <source>
        <dbReference type="ARBA" id="ARBA00006555"/>
    </source>
</evidence>
<dbReference type="SUPFAM" id="SSF74653">
    <property type="entry name" value="TolA/TonB C-terminal domain"/>
    <property type="match status" value="2"/>
</dbReference>
<feature type="domain" description="TonB C-terminal" evidence="10">
    <location>
        <begin position="269"/>
        <end position="361"/>
    </location>
</feature>
<evidence type="ECO:0000256" key="6">
    <source>
        <dbReference type="ARBA" id="ARBA00022692"/>
    </source>
</evidence>
<keyword evidence="3" id="KW-0813">Transport</keyword>
<dbReference type="PROSITE" id="PS52015">
    <property type="entry name" value="TONB_CTD"/>
    <property type="match status" value="2"/>
</dbReference>
<dbReference type="NCBIfam" id="TIGR01352">
    <property type="entry name" value="tonB_Cterm"/>
    <property type="match status" value="2"/>
</dbReference>
<dbReference type="InterPro" id="IPR051045">
    <property type="entry name" value="TonB-dependent_transducer"/>
</dbReference>
<reference evidence="11 12" key="1">
    <citation type="submission" date="2024-03" db="EMBL/GenBank/DDBJ databases">
        <title>Mouse gut bacterial collection (mGBC) of GemPharmatech.</title>
        <authorList>
            <person name="He Y."/>
            <person name="Dong L."/>
            <person name="Wu D."/>
            <person name="Gao X."/>
            <person name="Lin Z."/>
        </authorList>
    </citation>
    <scope>NUCLEOTIDE SEQUENCE [LARGE SCALE GENOMIC DNA]</scope>
    <source>
        <strain evidence="11 12">54-13</strain>
    </source>
</reference>
<name>A0ABV4CTK8_9BACT</name>
<comment type="similarity">
    <text evidence="2">Belongs to the TonB family.</text>
</comment>
<evidence type="ECO:0000313" key="11">
    <source>
        <dbReference type="EMBL" id="MEY8244723.1"/>
    </source>
</evidence>
<evidence type="ECO:0000256" key="4">
    <source>
        <dbReference type="ARBA" id="ARBA00022475"/>
    </source>
</evidence>
<dbReference type="InterPro" id="IPR006260">
    <property type="entry name" value="TonB/TolA_C"/>
</dbReference>
<keyword evidence="7" id="KW-0653">Protein transport</keyword>
<accession>A0ABV4CTK8</accession>
<evidence type="ECO:0000259" key="10">
    <source>
        <dbReference type="PROSITE" id="PS52015"/>
    </source>
</evidence>
<dbReference type="InterPro" id="IPR037682">
    <property type="entry name" value="TonB_C"/>
</dbReference>
<dbReference type="Proteomes" id="UP001565200">
    <property type="component" value="Unassembled WGS sequence"/>
</dbReference>
<dbReference type="Gene3D" id="3.30.1150.10">
    <property type="match status" value="2"/>
</dbReference>
<dbReference type="RefSeq" id="WP_121700010.1">
    <property type="nucleotide sequence ID" value="NZ_VSMC01000027.1"/>
</dbReference>
<evidence type="ECO:0000256" key="5">
    <source>
        <dbReference type="ARBA" id="ARBA00022519"/>
    </source>
</evidence>
<feature type="domain" description="TonB C-terminal" evidence="10">
    <location>
        <begin position="150"/>
        <end position="247"/>
    </location>
</feature>
<evidence type="ECO:0000256" key="8">
    <source>
        <dbReference type="ARBA" id="ARBA00022989"/>
    </source>
</evidence>
<evidence type="ECO:0000256" key="3">
    <source>
        <dbReference type="ARBA" id="ARBA00022448"/>
    </source>
</evidence>
<evidence type="ECO:0000256" key="9">
    <source>
        <dbReference type="ARBA" id="ARBA00023136"/>
    </source>
</evidence>
<comment type="caution">
    <text evidence="11">The sequence shown here is derived from an EMBL/GenBank/DDBJ whole genome shotgun (WGS) entry which is preliminary data.</text>
</comment>
<keyword evidence="5" id="KW-0997">Cell inner membrane</keyword>
<dbReference type="Pfam" id="PF03544">
    <property type="entry name" value="TonB_C"/>
    <property type="match status" value="2"/>
</dbReference>
<keyword evidence="4" id="KW-1003">Cell membrane</keyword>
<sequence>MEKGKRTCRILKDIRRQIAEANDIEFITSECRYKGDCFGTCPKCEAEVFYLEQQLQARRLSGKVVVLAGLSAGIIALSGCGTDKTSASSETRLQGEPPEMVEDSTSTIADRSQCEADTQAVTEKGKNIEPVKVEDLAIVGMVYVPASFPGGDDKLNEWLHSHLQYPEEALPDSIEGVVKVSFTVNENGSVSNASIVKGLHPALDKEAIRVVESLPAFKPCTFDDIPNIEPGKEVTVTFKMPENAVIRDSVPPNKNAVFGAMEQMPIFPGGDAKLMEWVKSHMQYPEEALQDSIEGRVVVQFVVKADGSIDNIDVVRSKHPALDAEAIRVTKTLPNFKPIHGKTVEYRYLLPIIFKLPRQEE</sequence>
<organism evidence="11 12">
    <name type="scientific">Heminiphilus faecis</name>
    <dbReference type="NCBI Taxonomy" id="2601703"/>
    <lineage>
        <taxon>Bacteria</taxon>
        <taxon>Pseudomonadati</taxon>
        <taxon>Bacteroidota</taxon>
        <taxon>Bacteroidia</taxon>
        <taxon>Bacteroidales</taxon>
        <taxon>Muribaculaceae</taxon>
        <taxon>Heminiphilus</taxon>
    </lineage>
</organism>
<dbReference type="PANTHER" id="PTHR33446:SF2">
    <property type="entry name" value="PROTEIN TONB"/>
    <property type="match status" value="1"/>
</dbReference>
<dbReference type="EMBL" id="JBCLPP010000007">
    <property type="protein sequence ID" value="MEY8244723.1"/>
    <property type="molecule type" value="Genomic_DNA"/>
</dbReference>
<evidence type="ECO:0000256" key="7">
    <source>
        <dbReference type="ARBA" id="ARBA00022927"/>
    </source>
</evidence>
<dbReference type="PANTHER" id="PTHR33446">
    <property type="entry name" value="PROTEIN TONB-RELATED"/>
    <property type="match status" value="1"/>
</dbReference>
<keyword evidence="8" id="KW-1133">Transmembrane helix</keyword>
<evidence type="ECO:0000256" key="1">
    <source>
        <dbReference type="ARBA" id="ARBA00004383"/>
    </source>
</evidence>